<dbReference type="EMBL" id="JACSNQ010000003">
    <property type="protein sequence ID" value="MBM6774459.1"/>
    <property type="molecule type" value="Genomic_DNA"/>
</dbReference>
<reference evidence="4 5" key="1">
    <citation type="journal article" date="2021" name="Sci. Rep.">
        <title>The distribution of antibiotic resistance genes in chicken gut microbiota commensals.</title>
        <authorList>
            <person name="Juricova H."/>
            <person name="Matiasovicova J."/>
            <person name="Kubasova T."/>
            <person name="Cejkova D."/>
            <person name="Rychlik I."/>
        </authorList>
    </citation>
    <scope>NUCLEOTIDE SEQUENCE [LARGE SCALE GENOMIC DNA]</scope>
    <source>
        <strain evidence="4 5">An794</strain>
    </source>
</reference>
<feature type="domain" description="Histidine kinase/HSP90-like ATPase" evidence="2">
    <location>
        <begin position="78"/>
        <end position="175"/>
    </location>
</feature>
<proteinExistence type="predicted"/>
<evidence type="ECO:0000259" key="3">
    <source>
        <dbReference type="Pfam" id="PF25213"/>
    </source>
</evidence>
<dbReference type="Pfam" id="PF25213">
    <property type="entry name" value="HVO_A0261_N"/>
    <property type="match status" value="1"/>
</dbReference>
<keyword evidence="5" id="KW-1185">Reference proteome</keyword>
<dbReference type="InterPro" id="IPR036390">
    <property type="entry name" value="WH_DNA-bd_sf"/>
</dbReference>
<organism evidence="4 5">
    <name type="scientific">Olsenella profusa</name>
    <dbReference type="NCBI Taxonomy" id="138595"/>
    <lineage>
        <taxon>Bacteria</taxon>
        <taxon>Bacillati</taxon>
        <taxon>Actinomycetota</taxon>
        <taxon>Coriobacteriia</taxon>
        <taxon>Coriobacteriales</taxon>
        <taxon>Atopobiaceae</taxon>
        <taxon>Olsenella</taxon>
    </lineage>
</organism>
<feature type="compositionally biased region" description="Low complexity" evidence="1">
    <location>
        <begin position="186"/>
        <end position="220"/>
    </location>
</feature>
<evidence type="ECO:0000313" key="4">
    <source>
        <dbReference type="EMBL" id="MBM6774459.1"/>
    </source>
</evidence>
<feature type="compositionally biased region" description="Low complexity" evidence="1">
    <location>
        <begin position="263"/>
        <end position="278"/>
    </location>
</feature>
<dbReference type="Pfam" id="PF02518">
    <property type="entry name" value="HATPase_c"/>
    <property type="match status" value="1"/>
</dbReference>
<feature type="region of interest" description="Disordered" evidence="1">
    <location>
        <begin position="175"/>
        <end position="278"/>
    </location>
</feature>
<dbReference type="InterPro" id="IPR036388">
    <property type="entry name" value="WH-like_DNA-bd_sf"/>
</dbReference>
<evidence type="ECO:0000256" key="1">
    <source>
        <dbReference type="SAM" id="MobiDB-lite"/>
    </source>
</evidence>
<dbReference type="SUPFAM" id="SSF55874">
    <property type="entry name" value="ATPase domain of HSP90 chaperone/DNA topoisomerase II/histidine kinase"/>
    <property type="match status" value="1"/>
</dbReference>
<dbReference type="Gene3D" id="3.30.565.10">
    <property type="entry name" value="Histidine kinase-like ATPase, C-terminal domain"/>
    <property type="match status" value="1"/>
</dbReference>
<feature type="compositionally biased region" description="Low complexity" evidence="1">
    <location>
        <begin position="233"/>
        <end position="247"/>
    </location>
</feature>
<comment type="caution">
    <text evidence="4">The sequence shown here is derived from an EMBL/GenBank/DDBJ whole genome shotgun (WGS) entry which is preliminary data.</text>
</comment>
<dbReference type="InterPro" id="IPR057527">
    <property type="entry name" value="HVO_A0261-like_N"/>
</dbReference>
<evidence type="ECO:0000259" key="2">
    <source>
        <dbReference type="Pfam" id="PF02518"/>
    </source>
</evidence>
<name>A0ABS2F0F3_9ACTN</name>
<dbReference type="InterPro" id="IPR003594">
    <property type="entry name" value="HATPase_dom"/>
</dbReference>
<dbReference type="Gene3D" id="1.10.10.10">
    <property type="entry name" value="Winged helix-like DNA-binding domain superfamily/Winged helix DNA-binding domain"/>
    <property type="match status" value="1"/>
</dbReference>
<dbReference type="SUPFAM" id="SSF46785">
    <property type="entry name" value="Winged helix' DNA-binding domain"/>
    <property type="match status" value="1"/>
</dbReference>
<dbReference type="RefSeq" id="WP_204792812.1">
    <property type="nucleotide sequence ID" value="NZ_JACSNQ010000003.1"/>
</dbReference>
<evidence type="ECO:0000313" key="5">
    <source>
        <dbReference type="Proteomes" id="UP000712527"/>
    </source>
</evidence>
<feature type="domain" description="HVO-A0261-like N-terminal" evidence="3">
    <location>
        <begin position="302"/>
        <end position="358"/>
    </location>
</feature>
<sequence>MARDFYPFVEKDDADATDGDAGGNLEVHHPARIAVYDDASAAPRVVVIEPCEVRDYLEQITAAVNRLSHEQGGTIPFMVIREIVENFIHAYFQAPTITILDGGNTIRFSDQGPGIASKDLALEYGTSSATEEMKHYIRGVGSGLPYVQQYMTDKGGSLEIEDNIAGGTVVTISTHPREEARAVSGVSTAPSSPMSAPTSPQTQSPWQPPASQAPVPQQMQGWAQQAYPGPWSQPYQQGAWQPAAQAWVPRGPSAYPYQPAPGAPSSFSPEPQPQPQAAYQVPSPQRQVAPFVPAIQLDDRSHQVLTFLAEHEVVGPTELVRAFGSSAATWSRTLSNLNAQGLVTKVGQKYQLTAVGRTFV</sequence>
<gene>
    <name evidence="4" type="ORF">H9X80_02700</name>
</gene>
<protein>
    <submittedName>
        <fullName evidence="4">MarR family transcriptional regulator</fullName>
    </submittedName>
</protein>
<accession>A0ABS2F0F3</accession>
<dbReference type="InterPro" id="IPR036890">
    <property type="entry name" value="HATPase_C_sf"/>
</dbReference>
<dbReference type="Proteomes" id="UP000712527">
    <property type="component" value="Unassembled WGS sequence"/>
</dbReference>